<keyword evidence="2" id="KW-0472">Membrane</keyword>
<protein>
    <submittedName>
        <fullName evidence="3">Uncharacterized protein</fullName>
    </submittedName>
</protein>
<keyword evidence="2" id="KW-1133">Transmembrane helix</keyword>
<dbReference type="STRING" id="1618356.UU93_C0006G0045"/>
<reference evidence="3 4" key="1">
    <citation type="journal article" date="2015" name="Nature">
        <title>rRNA introns, odd ribosomes, and small enigmatic genomes across a large radiation of phyla.</title>
        <authorList>
            <person name="Brown C.T."/>
            <person name="Hug L.A."/>
            <person name="Thomas B.C."/>
            <person name="Sharon I."/>
            <person name="Castelle C.J."/>
            <person name="Singh A."/>
            <person name="Wilkins M.J."/>
            <person name="Williams K.H."/>
            <person name="Banfield J.F."/>
        </authorList>
    </citation>
    <scope>NUCLEOTIDE SEQUENCE [LARGE SCALE GENOMIC DNA]</scope>
</reference>
<dbReference type="AlphaFoldDB" id="A0A0G1AEK8"/>
<sequence length="90" mass="10267">MYNRKYLIIFIVPAFLFITLFIIMALKTTKPQPNSTTVLSQTTRPTPIPSPTFIPGQSELQSLYNDINNLNIKDPLLVSPNFDRKIILSE</sequence>
<organism evidence="3 4">
    <name type="scientific">Candidatus Amesbacteria bacterium GW2011_GWA2_42_12</name>
    <dbReference type="NCBI Taxonomy" id="1618356"/>
    <lineage>
        <taxon>Bacteria</taxon>
        <taxon>Candidatus Amesiibacteriota</taxon>
    </lineage>
</organism>
<feature type="transmembrane region" description="Helical" evidence="2">
    <location>
        <begin position="6"/>
        <end position="26"/>
    </location>
</feature>
<comment type="caution">
    <text evidence="3">The sequence shown here is derived from an EMBL/GenBank/DDBJ whole genome shotgun (WGS) entry which is preliminary data.</text>
</comment>
<evidence type="ECO:0000256" key="1">
    <source>
        <dbReference type="SAM" id="MobiDB-lite"/>
    </source>
</evidence>
<accession>A0A0G1AEK8</accession>
<evidence type="ECO:0000313" key="3">
    <source>
        <dbReference type="EMBL" id="KKS32566.1"/>
    </source>
</evidence>
<evidence type="ECO:0000256" key="2">
    <source>
        <dbReference type="SAM" id="Phobius"/>
    </source>
</evidence>
<dbReference type="Proteomes" id="UP000034160">
    <property type="component" value="Unassembled WGS sequence"/>
</dbReference>
<evidence type="ECO:0000313" key="4">
    <source>
        <dbReference type="Proteomes" id="UP000034160"/>
    </source>
</evidence>
<name>A0A0G1AEK8_9BACT</name>
<feature type="compositionally biased region" description="Polar residues" evidence="1">
    <location>
        <begin position="32"/>
        <end position="45"/>
    </location>
</feature>
<feature type="region of interest" description="Disordered" evidence="1">
    <location>
        <begin position="32"/>
        <end position="51"/>
    </location>
</feature>
<keyword evidence="2" id="KW-0812">Transmembrane</keyword>
<dbReference type="EMBL" id="LCCN01000006">
    <property type="protein sequence ID" value="KKS32566.1"/>
    <property type="molecule type" value="Genomic_DNA"/>
</dbReference>
<proteinExistence type="predicted"/>
<gene>
    <name evidence="3" type="ORF">UU93_C0006G0045</name>
</gene>